<evidence type="ECO:0000256" key="6">
    <source>
        <dbReference type="PROSITE-ProRule" id="PRU00094"/>
    </source>
</evidence>
<dbReference type="Pfam" id="PF25026">
    <property type="entry name" value="Asd-4"/>
    <property type="match status" value="1"/>
</dbReference>
<organism evidence="9 11">
    <name type="scientific">Pichia sorbitophila (strain ATCC MYA-4447 / BCRC 22081 / CBS 7064 / NBRC 10061 / NRRL Y-12695)</name>
    <name type="common">Hybrid yeast</name>
    <dbReference type="NCBI Taxonomy" id="559304"/>
    <lineage>
        <taxon>Eukaryota</taxon>
        <taxon>Fungi</taxon>
        <taxon>Dikarya</taxon>
        <taxon>Ascomycota</taxon>
        <taxon>Saccharomycotina</taxon>
        <taxon>Pichiomycetes</taxon>
        <taxon>Debaryomycetaceae</taxon>
        <taxon>Millerozyma</taxon>
    </lineage>
</organism>
<evidence type="ECO:0000256" key="4">
    <source>
        <dbReference type="ARBA" id="ARBA00022833"/>
    </source>
</evidence>
<dbReference type="GO" id="GO:0000981">
    <property type="term" value="F:DNA-binding transcription factor activity, RNA polymerase II-specific"/>
    <property type="evidence" value="ECO:0007669"/>
    <property type="project" value="TreeGrafter"/>
</dbReference>
<feature type="domain" description="GATA-type" evidence="8">
    <location>
        <begin position="45"/>
        <end position="92"/>
    </location>
</feature>
<dbReference type="PROSITE" id="PS50114">
    <property type="entry name" value="GATA_ZN_FINGER_2"/>
    <property type="match status" value="1"/>
</dbReference>
<comment type="subcellular location">
    <subcellularLocation>
        <location evidence="1">Nucleus</location>
    </subcellularLocation>
</comment>
<feature type="region of interest" description="Disordered" evidence="7">
    <location>
        <begin position="83"/>
        <end position="142"/>
    </location>
</feature>
<dbReference type="Gene3D" id="3.30.50.10">
    <property type="entry name" value="Erythroid Transcription Factor GATA-1, subunit A"/>
    <property type="match status" value="1"/>
</dbReference>
<evidence type="ECO:0000256" key="2">
    <source>
        <dbReference type="ARBA" id="ARBA00022723"/>
    </source>
</evidence>
<dbReference type="Pfam" id="PF00320">
    <property type="entry name" value="GATA"/>
    <property type="match status" value="1"/>
</dbReference>
<feature type="compositionally biased region" description="Low complexity" evidence="7">
    <location>
        <begin position="403"/>
        <end position="423"/>
    </location>
</feature>
<dbReference type="InterPro" id="IPR000679">
    <property type="entry name" value="Znf_GATA"/>
</dbReference>
<feature type="region of interest" description="Disordered" evidence="7">
    <location>
        <begin position="523"/>
        <end position="552"/>
    </location>
</feature>
<keyword evidence="5" id="KW-0539">Nucleus</keyword>
<dbReference type="InterPro" id="IPR039355">
    <property type="entry name" value="Transcription_factor_GATA"/>
</dbReference>
<accession>G8Y901</accession>
<evidence type="ECO:0000256" key="5">
    <source>
        <dbReference type="ARBA" id="ARBA00023242"/>
    </source>
</evidence>
<dbReference type="Proteomes" id="UP000005222">
    <property type="component" value="Chromosome K"/>
</dbReference>
<dbReference type="EMBL" id="FO082049">
    <property type="protein sequence ID" value="CCE83915.1"/>
    <property type="molecule type" value="Genomic_DNA"/>
</dbReference>
<feature type="region of interest" description="Disordered" evidence="7">
    <location>
        <begin position="336"/>
        <end position="478"/>
    </location>
</feature>
<reference evidence="9" key="1">
    <citation type="submission" date="2011-10" db="EMBL/GenBank/DDBJ databases">
        <authorList>
            <person name="Genoscope - CEA"/>
        </authorList>
    </citation>
    <scope>NUCLEOTIDE SEQUENCE</scope>
</reference>
<evidence type="ECO:0000256" key="3">
    <source>
        <dbReference type="ARBA" id="ARBA00022771"/>
    </source>
</evidence>
<feature type="compositionally biased region" description="Polar residues" evidence="7">
    <location>
        <begin position="336"/>
        <end position="396"/>
    </location>
</feature>
<dbReference type="GO" id="GO:0008270">
    <property type="term" value="F:zinc ion binding"/>
    <property type="evidence" value="ECO:0007669"/>
    <property type="project" value="UniProtKB-KW"/>
</dbReference>
<dbReference type="eggNOG" id="KOG1601">
    <property type="taxonomic scope" value="Eukaryota"/>
</dbReference>
<dbReference type="GO" id="GO:0000122">
    <property type="term" value="P:negative regulation of transcription by RNA polymerase II"/>
    <property type="evidence" value="ECO:0007669"/>
    <property type="project" value="TreeGrafter"/>
</dbReference>
<evidence type="ECO:0000313" key="10">
    <source>
        <dbReference type="EMBL" id="CCE84946.1"/>
    </source>
</evidence>
<dbReference type="STRING" id="559304.G8Y901"/>
<feature type="region of interest" description="Disordered" evidence="7">
    <location>
        <begin position="212"/>
        <end position="241"/>
    </location>
</feature>
<feature type="compositionally biased region" description="Low complexity" evidence="7">
    <location>
        <begin position="212"/>
        <end position="225"/>
    </location>
</feature>
<evidence type="ECO:0000256" key="7">
    <source>
        <dbReference type="SAM" id="MobiDB-lite"/>
    </source>
</evidence>
<keyword evidence="3 6" id="KW-0863">Zinc-finger</keyword>
<dbReference type="SMART" id="SM00401">
    <property type="entry name" value="ZnF_GATA"/>
    <property type="match status" value="1"/>
</dbReference>
<dbReference type="GO" id="GO:0005634">
    <property type="term" value="C:nucleus"/>
    <property type="evidence" value="ECO:0007669"/>
    <property type="project" value="UniProtKB-SubCell"/>
</dbReference>
<evidence type="ECO:0000313" key="11">
    <source>
        <dbReference type="Proteomes" id="UP000005222"/>
    </source>
</evidence>
<sequence length="552" mass="59308">MSEIESQMPVSASLNTNPVHPNAKSTTHVNNGTTTSKTNMTSPVCRNCKTQTTPLWRRDERGEVLCNACGLFLKLHGRPRPISLKTDTIKSRNRMKQPNSARNSGPNTPELKSKDSKVSLGSNGKKSPKMKKKGLNTSPDTSIVDTEVLTPLLPASTKLTSTNSSFSYGMGSMNHIPHNLQHHTQPLHYPSSTPTHFAPGLQRITSPLLLSNSSVSNTRSSSNSNAPQDTNSSSGTEASATISAVQAAGALENMSNELGPSATFKPKNMASNGVSLINKDSKTIANGPPKSEAEKFSTPSSALNAASHSVPVKLPSIGASPTPNNEIKPVSSPSFGPQFHLHSNQNPTQRSHSPMVSQMATSLPPISQVTGQTGKPTLPNFQNSFNGIGSSDQVYSQGGPEANSLPLSNLSQSQSTSEGFSSGANNKEDSQDKDGSNKDGNRNRGSFDKNPGKGNEGNPNDSNNAPSNPNQNNSNEVNRLKTRISELELVNDLYRTRIMELEAMEQAARIRELSMRKRLDEYHNMHGYGSGPSKTDNEEQSMPRLKKIKTDS</sequence>
<name>G8Y901_PICSO</name>
<evidence type="ECO:0000256" key="1">
    <source>
        <dbReference type="ARBA" id="ARBA00004123"/>
    </source>
</evidence>
<feature type="compositionally biased region" description="Polar residues" evidence="7">
    <location>
        <begin position="226"/>
        <end position="241"/>
    </location>
</feature>
<dbReference type="GO" id="GO:0045944">
    <property type="term" value="P:positive regulation of transcription by RNA polymerase II"/>
    <property type="evidence" value="ECO:0007669"/>
    <property type="project" value="TreeGrafter"/>
</dbReference>
<dbReference type="FunFam" id="3.30.50.10:FF:000007">
    <property type="entry name" value="Nitrogen regulatory AreA, N-terminal"/>
    <property type="match status" value="1"/>
</dbReference>
<dbReference type="EMBL" id="FO082048">
    <property type="protein sequence ID" value="CCE84946.1"/>
    <property type="molecule type" value="Genomic_DNA"/>
</dbReference>
<dbReference type="FunCoup" id="G8Y901">
    <property type="interactions" value="807"/>
</dbReference>
<dbReference type="PANTHER" id="PTHR10071">
    <property type="entry name" value="TRANSCRIPTION FACTOR GATA FAMILY MEMBER"/>
    <property type="match status" value="1"/>
</dbReference>
<dbReference type="HOGENOM" id="CLU_027626_0_0_1"/>
<dbReference type="InterPro" id="IPR056998">
    <property type="entry name" value="Asd-4/GZF3_helical"/>
</dbReference>
<dbReference type="GO" id="GO:0000978">
    <property type="term" value="F:RNA polymerase II cis-regulatory region sequence-specific DNA binding"/>
    <property type="evidence" value="ECO:0007669"/>
    <property type="project" value="TreeGrafter"/>
</dbReference>
<dbReference type="InParanoid" id="G8Y901"/>
<feature type="region of interest" description="Disordered" evidence="7">
    <location>
        <begin position="279"/>
        <end position="304"/>
    </location>
</feature>
<dbReference type="PRINTS" id="PR00619">
    <property type="entry name" value="GATAZNFINGER"/>
</dbReference>
<dbReference type="Proteomes" id="UP000005222">
    <property type="component" value="Chromosome L"/>
</dbReference>
<dbReference type="SUPFAM" id="SSF57716">
    <property type="entry name" value="Glucocorticoid receptor-like (DNA-binding domain)"/>
    <property type="match status" value="1"/>
</dbReference>
<feature type="region of interest" description="Disordered" evidence="7">
    <location>
        <begin position="1"/>
        <end position="45"/>
    </location>
</feature>
<reference evidence="11" key="2">
    <citation type="journal article" date="2012" name="G3 (Bethesda)">
        <title>Pichia sorbitophila, an interspecies yeast hybrid reveals early steps of genome resolution following polyploidization.</title>
        <authorList>
            <person name="Leh Louis V."/>
            <person name="Despons L."/>
            <person name="Friedrich A."/>
            <person name="Martin T."/>
            <person name="Durrens P."/>
            <person name="Casaregola S."/>
            <person name="Neuveglise C."/>
            <person name="Fairhead C."/>
            <person name="Marck C."/>
            <person name="Cruz J.A."/>
            <person name="Straub M.L."/>
            <person name="Kugler V."/>
            <person name="Sacerdot C."/>
            <person name="Uzunov Z."/>
            <person name="Thierry A."/>
            <person name="Weiss S."/>
            <person name="Bleykasten C."/>
            <person name="De Montigny J."/>
            <person name="Jacques N."/>
            <person name="Jung P."/>
            <person name="Lemaire M."/>
            <person name="Mallet S."/>
            <person name="Morel G."/>
            <person name="Richard G.F."/>
            <person name="Sarkar A."/>
            <person name="Savel G."/>
            <person name="Schacherer J."/>
            <person name="Seret M.L."/>
            <person name="Talla E."/>
            <person name="Samson G."/>
            <person name="Jubin C."/>
            <person name="Poulain J."/>
            <person name="Vacherie B."/>
            <person name="Barbe V."/>
            <person name="Pelletier E."/>
            <person name="Sherman D.J."/>
            <person name="Westhof E."/>
            <person name="Weissenbach J."/>
            <person name="Baret P.V."/>
            <person name="Wincker P."/>
            <person name="Gaillardin C."/>
            <person name="Dujon B."/>
            <person name="Souciet J.L."/>
        </authorList>
    </citation>
    <scope>NUCLEOTIDE SEQUENCE [LARGE SCALE GENOMIC DNA]</scope>
    <source>
        <strain evidence="11">ATCC MYA-4447 / BCRC 22081 / CBS 7064 / NBRC 10061 / NRRL Y-12695</strain>
    </source>
</reference>
<keyword evidence="11" id="KW-1185">Reference proteome</keyword>
<evidence type="ECO:0000313" key="9">
    <source>
        <dbReference type="EMBL" id="CCE83915.1"/>
    </source>
</evidence>
<dbReference type="CDD" id="cd00202">
    <property type="entry name" value="ZnF_GATA"/>
    <property type="match status" value="1"/>
</dbReference>
<dbReference type="AlphaFoldDB" id="G8Y901"/>
<gene>
    <name evidence="9" type="primary">Piso0_004512</name>
    <name evidence="9" type="ORF">GNLVRS01_PISO0K18512g</name>
    <name evidence="10" type="ORF">GNLVRS01_PISO0L18513g</name>
</gene>
<protein>
    <submittedName>
        <fullName evidence="9">Piso0_004512 protein</fullName>
    </submittedName>
</protein>
<dbReference type="InterPro" id="IPR013088">
    <property type="entry name" value="Znf_NHR/GATA"/>
</dbReference>
<proteinExistence type="predicted"/>
<dbReference type="PANTHER" id="PTHR10071:SF281">
    <property type="entry name" value="BOX A-BINDING FACTOR-RELATED"/>
    <property type="match status" value="1"/>
</dbReference>
<feature type="compositionally biased region" description="Basic and acidic residues" evidence="7">
    <location>
        <begin position="426"/>
        <end position="451"/>
    </location>
</feature>
<dbReference type="OrthoDB" id="515401at2759"/>
<feature type="compositionally biased region" description="Low complexity" evidence="7">
    <location>
        <begin position="452"/>
        <end position="477"/>
    </location>
</feature>
<keyword evidence="2" id="KW-0479">Metal-binding</keyword>
<feature type="compositionally biased region" description="Polar residues" evidence="7">
    <location>
        <begin position="96"/>
        <end position="107"/>
    </location>
</feature>
<keyword evidence="4" id="KW-0862">Zinc</keyword>
<dbReference type="PROSITE" id="PS00344">
    <property type="entry name" value="GATA_ZN_FINGER_1"/>
    <property type="match status" value="1"/>
</dbReference>
<evidence type="ECO:0000259" key="8">
    <source>
        <dbReference type="PROSITE" id="PS50114"/>
    </source>
</evidence>